<feature type="compositionally biased region" description="Acidic residues" evidence="1">
    <location>
        <begin position="333"/>
        <end position="363"/>
    </location>
</feature>
<feature type="region of interest" description="Disordered" evidence="1">
    <location>
        <begin position="316"/>
        <end position="363"/>
    </location>
</feature>
<feature type="compositionally biased region" description="Polar residues" evidence="1">
    <location>
        <begin position="642"/>
        <end position="651"/>
    </location>
</feature>
<dbReference type="PANTHER" id="PTHR47423:SF2">
    <property type="entry name" value="PROTEIN SQS1"/>
    <property type="match status" value="1"/>
</dbReference>
<dbReference type="InterPro" id="IPR034082">
    <property type="entry name" value="R3H_G-patch"/>
</dbReference>
<keyword evidence="3" id="KW-1185">Reference proteome</keyword>
<feature type="region of interest" description="Disordered" evidence="1">
    <location>
        <begin position="472"/>
        <end position="491"/>
    </location>
</feature>
<proteinExistence type="predicted"/>
<feature type="region of interest" description="Disordered" evidence="1">
    <location>
        <begin position="386"/>
        <end position="405"/>
    </location>
</feature>
<dbReference type="InterPro" id="IPR001374">
    <property type="entry name" value="R3H_dom"/>
</dbReference>
<feature type="compositionally biased region" description="Basic residues" evidence="1">
    <location>
        <begin position="422"/>
        <end position="432"/>
    </location>
</feature>
<evidence type="ECO:0000256" key="1">
    <source>
        <dbReference type="SAM" id="MobiDB-lite"/>
    </source>
</evidence>
<feature type="compositionally biased region" description="Low complexity" evidence="1">
    <location>
        <begin position="141"/>
        <end position="156"/>
    </location>
</feature>
<feature type="compositionally biased region" description="Basic and acidic residues" evidence="1">
    <location>
        <begin position="617"/>
        <end position="640"/>
    </location>
</feature>
<dbReference type="Pfam" id="PF01424">
    <property type="entry name" value="R3H"/>
    <property type="match status" value="1"/>
</dbReference>
<dbReference type="PROSITE" id="PS50174">
    <property type="entry name" value="G_PATCH"/>
    <property type="match status" value="2"/>
</dbReference>
<dbReference type="InterPro" id="IPR036867">
    <property type="entry name" value="R3H_dom_sf"/>
</dbReference>
<dbReference type="PANTHER" id="PTHR47423">
    <property type="entry name" value="G-PATCH DOMAIN CONTAINING PROTEIN"/>
    <property type="match status" value="1"/>
</dbReference>
<sequence length="823" mass="89964">MARHPRPRRSGNVNHCLLSPLPSRRTNRIDHHRSIGRQKFKKTTTQQQQHQHQKKEKLQSEEEMGGGKRRSKPGNSNGDNSGGGKPRNRDNRRRGGSSSPVNITSGLFVEGGLLSDWQLGTSSPALPRGRKRNPKLNVLNSGSSKRSQGSGSGSRSILIKSNGNAFGYTYPALDVQGVGNPESSAKVDNGEAGMDKSEPIILFSSKETQIVAYVDEKPSIDIPNSNITYDYNSDFVLGEVSHRGLGFGGEYEAMPIGVVGSSMQMEDQEEESNGEPSSPENEIDEMTEELMFEKSSVKKNSGFLSIGGMKLYTKDVSDEDSDESQGELSAESESGESDDLSESDCSEDLSESSSNIDEDVVEDYLEGIGGRDALMDAKWLVDKGIEDESESVDSSSSSLEGTLEKLGGITLQDASRDYGMKKPTHSKPKIHRSGRDSWTPAVDNNLMLYKDIRSASGKKNGGVRFPQSWPLEAQKSKRSRSFPGEKKKHRKELIAAKRRDRMLSRGVDLEQINMKLEQIVLDGIDMYSFQPMHSRDCSQVRRLAAIYQLQSGCQGSGKKRFVTVTQTQRTSMPSSSDKLRLEKLIGSFKDEADLPVVDVPIIKSGNRGNKTPKARNSLKDSANRSSKHSETSKGQRRKELPLSSQPVSFVSSGIMESETIEDGIFEAEDVNEISSETKGKVGTFEEHTRGFGSRMMARMGFIEGRGLGKDGKGMAEPIEVVKRPKSLGLGMSFSESGEESERKSEPSSQNQRSSRSSSGKKVPSNNRAQGIGGFERHTKGFGSKMMERMGFVEGMGLGKNAQGIVSPLVAVRLPKSRGLGATG</sequence>
<protein>
    <submittedName>
        <fullName evidence="4">Uncharacterized protein LOC116200653</fullName>
    </submittedName>
</protein>
<evidence type="ECO:0000313" key="3">
    <source>
        <dbReference type="Proteomes" id="UP000515151"/>
    </source>
</evidence>
<dbReference type="GeneID" id="116200653"/>
<feature type="domain" description="G-patch" evidence="2">
    <location>
        <begin position="778"/>
        <end position="823"/>
    </location>
</feature>
<feature type="region of interest" description="Disordered" evidence="1">
    <location>
        <begin position="263"/>
        <end position="283"/>
    </location>
</feature>
<feature type="region of interest" description="Disordered" evidence="1">
    <location>
        <begin position="1"/>
        <end position="104"/>
    </location>
</feature>
<name>A0A6P8CYY7_PUNGR</name>
<organism evidence="3 4">
    <name type="scientific">Punica granatum</name>
    <name type="common">Pomegranate</name>
    <dbReference type="NCBI Taxonomy" id="22663"/>
    <lineage>
        <taxon>Eukaryota</taxon>
        <taxon>Viridiplantae</taxon>
        <taxon>Streptophyta</taxon>
        <taxon>Embryophyta</taxon>
        <taxon>Tracheophyta</taxon>
        <taxon>Spermatophyta</taxon>
        <taxon>Magnoliopsida</taxon>
        <taxon>eudicotyledons</taxon>
        <taxon>Gunneridae</taxon>
        <taxon>Pentapetalae</taxon>
        <taxon>rosids</taxon>
        <taxon>malvids</taxon>
        <taxon>Myrtales</taxon>
        <taxon>Lythraceae</taxon>
        <taxon>Punica</taxon>
    </lineage>
</organism>
<feature type="region of interest" description="Disordered" evidence="1">
    <location>
        <begin position="417"/>
        <end position="437"/>
    </location>
</feature>
<feature type="compositionally biased region" description="Basic residues" evidence="1">
    <location>
        <begin position="476"/>
        <end position="491"/>
    </location>
</feature>
<feature type="compositionally biased region" description="Low complexity" evidence="1">
    <location>
        <begin position="746"/>
        <end position="765"/>
    </location>
</feature>
<dbReference type="AlphaFoldDB" id="A0A6P8CYY7"/>
<feature type="domain" description="G-patch" evidence="2">
    <location>
        <begin position="688"/>
        <end position="734"/>
    </location>
</feature>
<reference evidence="4" key="2">
    <citation type="submission" date="2025-08" db="UniProtKB">
        <authorList>
            <consortium name="RefSeq"/>
        </authorList>
    </citation>
    <scope>IDENTIFICATION</scope>
    <source>
        <tissue evidence="4">Leaf</tissue>
    </source>
</reference>
<dbReference type="RefSeq" id="XP_031387339.1">
    <property type="nucleotide sequence ID" value="XM_031531479.1"/>
</dbReference>
<accession>A0A6P8CYY7</accession>
<dbReference type="GO" id="GO:0003676">
    <property type="term" value="F:nucleic acid binding"/>
    <property type="evidence" value="ECO:0007669"/>
    <property type="project" value="InterPro"/>
</dbReference>
<feature type="region of interest" description="Disordered" evidence="1">
    <location>
        <begin position="121"/>
        <end position="156"/>
    </location>
</feature>
<dbReference type="CDD" id="cd02646">
    <property type="entry name" value="R3H_G-patch"/>
    <property type="match status" value="1"/>
</dbReference>
<dbReference type="OrthoDB" id="29523at2759"/>
<feature type="region of interest" description="Disordered" evidence="1">
    <location>
        <begin position="602"/>
        <end position="651"/>
    </location>
</feature>
<dbReference type="Pfam" id="PF01585">
    <property type="entry name" value="G-patch"/>
    <property type="match status" value="2"/>
</dbReference>
<dbReference type="Gene3D" id="3.30.1370.50">
    <property type="entry name" value="R3H-like domain"/>
    <property type="match status" value="1"/>
</dbReference>
<dbReference type="InterPro" id="IPR000467">
    <property type="entry name" value="G_patch_dom"/>
</dbReference>
<dbReference type="SMART" id="SM00443">
    <property type="entry name" value="G_patch"/>
    <property type="match status" value="2"/>
</dbReference>
<reference evidence="3" key="1">
    <citation type="journal article" date="2020" name="Plant Biotechnol. J.">
        <title>The pomegranate (Punica granatum L.) draft genome dissects genetic divergence between soft- and hard-seeded cultivars.</title>
        <authorList>
            <person name="Luo X."/>
            <person name="Li H."/>
            <person name="Wu Z."/>
            <person name="Yao W."/>
            <person name="Zhao P."/>
            <person name="Cao D."/>
            <person name="Yu H."/>
            <person name="Li K."/>
            <person name="Poudel K."/>
            <person name="Zhao D."/>
            <person name="Zhang F."/>
            <person name="Xia X."/>
            <person name="Chen L."/>
            <person name="Wang Q."/>
            <person name="Jing D."/>
            <person name="Cao S."/>
        </authorList>
    </citation>
    <scope>NUCLEOTIDE SEQUENCE [LARGE SCALE GENOMIC DNA]</scope>
    <source>
        <strain evidence="3">cv. Tunisia</strain>
    </source>
</reference>
<feature type="region of interest" description="Disordered" evidence="1">
    <location>
        <begin position="722"/>
        <end position="778"/>
    </location>
</feature>
<dbReference type="Proteomes" id="UP000515151">
    <property type="component" value="Chromosome 3"/>
</dbReference>
<evidence type="ECO:0000259" key="2">
    <source>
        <dbReference type="PROSITE" id="PS50174"/>
    </source>
</evidence>
<gene>
    <name evidence="4" type="primary">LOC116200653</name>
</gene>
<evidence type="ECO:0000313" key="4">
    <source>
        <dbReference type="RefSeq" id="XP_031387339.1"/>
    </source>
</evidence>